<feature type="compositionally biased region" description="Polar residues" evidence="1">
    <location>
        <begin position="22"/>
        <end position="37"/>
    </location>
</feature>
<evidence type="ECO:0000313" key="2">
    <source>
        <dbReference type="EMBL" id="PIL27283.1"/>
    </source>
</evidence>
<sequence length="101" mass="10763">MCFVHWHTSRTLITTRIVSDTFNTSGAGENSRFTRGGSQPGAFDQGKTDDQLQGWEDNDMGGSRAAAGVAGAGDYEGHGQQAAQALMGGQRQQQKTGEKQD</sequence>
<feature type="compositionally biased region" description="Low complexity" evidence="1">
    <location>
        <begin position="61"/>
        <end position="94"/>
    </location>
</feature>
<protein>
    <submittedName>
        <fullName evidence="2">Uncharacterized protein</fullName>
    </submittedName>
</protein>
<dbReference type="Proteomes" id="UP000230002">
    <property type="component" value="Unassembled WGS sequence"/>
</dbReference>
<evidence type="ECO:0000256" key="1">
    <source>
        <dbReference type="SAM" id="MobiDB-lite"/>
    </source>
</evidence>
<gene>
    <name evidence="2" type="ORF">GSI_10430</name>
</gene>
<proteinExistence type="predicted"/>
<accession>A0A2G8S0H7</accession>
<name>A0A2G8S0H7_9APHY</name>
<evidence type="ECO:0000313" key="3">
    <source>
        <dbReference type="Proteomes" id="UP000230002"/>
    </source>
</evidence>
<dbReference type="AlphaFoldDB" id="A0A2G8S0H7"/>
<comment type="caution">
    <text evidence="2">The sequence shown here is derived from an EMBL/GenBank/DDBJ whole genome shotgun (WGS) entry which is preliminary data.</text>
</comment>
<keyword evidence="3" id="KW-1185">Reference proteome</keyword>
<organism evidence="2 3">
    <name type="scientific">Ganoderma sinense ZZ0214-1</name>
    <dbReference type="NCBI Taxonomy" id="1077348"/>
    <lineage>
        <taxon>Eukaryota</taxon>
        <taxon>Fungi</taxon>
        <taxon>Dikarya</taxon>
        <taxon>Basidiomycota</taxon>
        <taxon>Agaricomycotina</taxon>
        <taxon>Agaricomycetes</taxon>
        <taxon>Polyporales</taxon>
        <taxon>Polyporaceae</taxon>
        <taxon>Ganoderma</taxon>
    </lineage>
</organism>
<reference evidence="2 3" key="1">
    <citation type="journal article" date="2015" name="Sci. Rep.">
        <title>Chromosome-level genome map provides insights into diverse defense mechanisms in the medicinal fungus Ganoderma sinense.</title>
        <authorList>
            <person name="Zhu Y."/>
            <person name="Xu J."/>
            <person name="Sun C."/>
            <person name="Zhou S."/>
            <person name="Xu H."/>
            <person name="Nelson D.R."/>
            <person name="Qian J."/>
            <person name="Song J."/>
            <person name="Luo H."/>
            <person name="Xiang L."/>
            <person name="Li Y."/>
            <person name="Xu Z."/>
            <person name="Ji A."/>
            <person name="Wang L."/>
            <person name="Lu S."/>
            <person name="Hayward A."/>
            <person name="Sun W."/>
            <person name="Li X."/>
            <person name="Schwartz D.C."/>
            <person name="Wang Y."/>
            <person name="Chen S."/>
        </authorList>
    </citation>
    <scope>NUCLEOTIDE SEQUENCE [LARGE SCALE GENOMIC DNA]</scope>
    <source>
        <strain evidence="2 3">ZZ0214-1</strain>
    </source>
</reference>
<dbReference type="EMBL" id="AYKW01000034">
    <property type="protein sequence ID" value="PIL27283.1"/>
    <property type="molecule type" value="Genomic_DNA"/>
</dbReference>
<feature type="region of interest" description="Disordered" evidence="1">
    <location>
        <begin position="22"/>
        <end position="101"/>
    </location>
</feature>